<protein>
    <submittedName>
        <fullName evidence="3">Uncharacterized protein</fullName>
    </submittedName>
</protein>
<keyword evidence="4" id="KW-1185">Reference proteome</keyword>
<accession>A0A4V1IRJ9</accession>
<dbReference type="Proteomes" id="UP000269721">
    <property type="component" value="Unassembled WGS sequence"/>
</dbReference>
<feature type="signal peptide" evidence="2">
    <location>
        <begin position="1"/>
        <end position="22"/>
    </location>
</feature>
<name>A0A4V1IRJ9_9FUNG</name>
<evidence type="ECO:0000313" key="4">
    <source>
        <dbReference type="Proteomes" id="UP000269721"/>
    </source>
</evidence>
<evidence type="ECO:0000256" key="1">
    <source>
        <dbReference type="SAM" id="MobiDB-lite"/>
    </source>
</evidence>
<keyword evidence="2" id="KW-0732">Signal</keyword>
<dbReference type="AlphaFoldDB" id="A0A4V1IRJ9"/>
<feature type="chain" id="PRO_5020188264" evidence="2">
    <location>
        <begin position="23"/>
        <end position="413"/>
    </location>
</feature>
<evidence type="ECO:0000256" key="2">
    <source>
        <dbReference type="SAM" id="SignalP"/>
    </source>
</evidence>
<gene>
    <name evidence="3" type="ORF">BDK51DRAFT_25914</name>
</gene>
<reference evidence="4" key="1">
    <citation type="journal article" date="2018" name="Nat. Microbiol.">
        <title>Leveraging single-cell genomics to expand the fungal tree of life.</title>
        <authorList>
            <person name="Ahrendt S.R."/>
            <person name="Quandt C.A."/>
            <person name="Ciobanu D."/>
            <person name="Clum A."/>
            <person name="Salamov A."/>
            <person name="Andreopoulos B."/>
            <person name="Cheng J.F."/>
            <person name="Woyke T."/>
            <person name="Pelin A."/>
            <person name="Henrissat B."/>
            <person name="Reynolds N.K."/>
            <person name="Benny G.L."/>
            <person name="Smith M.E."/>
            <person name="James T.Y."/>
            <person name="Grigoriev I.V."/>
        </authorList>
    </citation>
    <scope>NUCLEOTIDE SEQUENCE [LARGE SCALE GENOMIC DNA]</scope>
</reference>
<organism evidence="3 4">
    <name type="scientific">Blyttiomyces helicus</name>
    <dbReference type="NCBI Taxonomy" id="388810"/>
    <lineage>
        <taxon>Eukaryota</taxon>
        <taxon>Fungi</taxon>
        <taxon>Fungi incertae sedis</taxon>
        <taxon>Chytridiomycota</taxon>
        <taxon>Chytridiomycota incertae sedis</taxon>
        <taxon>Chytridiomycetes</taxon>
        <taxon>Chytridiomycetes incertae sedis</taxon>
        <taxon>Blyttiomyces</taxon>
    </lineage>
</organism>
<sequence length="413" mass="44072">MGGKLVFGLLAVGFFSRFGVYSAPATTNDHQHGIVTAGIKFPGFQAVVPTIPTKKTTTTTPAYGPIPPAATAKKTTTTTAVYGPIPSAAKKTITTTPAYGPIPSAAKKTTTTTPAYGPIPSAPKKTTTTTPVYGTIPSAPKKTTTTTPVYGPIPSAAKKTTTTTPAYGQIASTTSAPDQEVYVQYQHFIGYCSENGDVNKYNVPANTCTGDEPNCGDTKSCYKFNINSGTVQYDSNCNSDCSSCGHRSPTWLDNQCYPDGVKDGDFVLASYAIPTKNYINNAPGMEFTINIYTDNNCQDLASGGVSTFTAGTCGYSSFSQWNTDGSRFLIKMGYLPTQSTLMYDDSTKSITLFSGCNSDCSYCSNMWMTVAGYCSVDGLPPGLSFWSVYVSDPLLIFSNICFWKGIEKSIRRL</sequence>
<feature type="region of interest" description="Disordered" evidence="1">
    <location>
        <begin position="104"/>
        <end position="150"/>
    </location>
</feature>
<dbReference type="EMBL" id="KZ995615">
    <property type="protein sequence ID" value="RKO90317.1"/>
    <property type="molecule type" value="Genomic_DNA"/>
</dbReference>
<evidence type="ECO:0000313" key="3">
    <source>
        <dbReference type="EMBL" id="RKO90317.1"/>
    </source>
</evidence>
<proteinExistence type="predicted"/>